<dbReference type="AlphaFoldDB" id="A0A3B5QE29"/>
<proteinExistence type="predicted"/>
<reference evidence="1" key="3">
    <citation type="submission" date="2025-08" db="UniProtKB">
        <authorList>
            <consortium name="Ensembl"/>
        </authorList>
    </citation>
    <scope>IDENTIFICATION</scope>
    <source>
        <strain evidence="1">JP 163 A</strain>
    </source>
</reference>
<sequence>MIYQVVVGGIDGVKITIDLCDNEKEMQRITVAELKDKILEKFLGITGKLIYFIYLHIK</sequence>
<dbReference type="InParanoid" id="A0A3B5QE29"/>
<reference evidence="2" key="2">
    <citation type="journal article" date="2013" name="Nat. Genet.">
        <title>The genome of the platyfish, Xiphophorus maculatus, provides insights into evolutionary adaptation and several complex traits.</title>
        <authorList>
            <person name="Schartl M."/>
            <person name="Walter R.B."/>
            <person name="Shen Y."/>
            <person name="Garcia T."/>
            <person name="Catchen J."/>
            <person name="Amores A."/>
            <person name="Braasch I."/>
            <person name="Chalopin D."/>
            <person name="Volff J.N."/>
            <person name="Lesch K.P."/>
            <person name="Bisazza A."/>
            <person name="Minx P."/>
            <person name="Hillier L."/>
            <person name="Wilson R.K."/>
            <person name="Fuerstenberg S."/>
            <person name="Boore J."/>
            <person name="Searle S."/>
            <person name="Postlethwait J.H."/>
            <person name="Warren W.C."/>
        </authorList>
    </citation>
    <scope>NUCLEOTIDE SEQUENCE [LARGE SCALE GENOMIC DNA]</scope>
    <source>
        <strain evidence="2">JP 163 A</strain>
    </source>
</reference>
<evidence type="ECO:0000313" key="1">
    <source>
        <dbReference type="Ensembl" id="ENSXMAP00000029276.1"/>
    </source>
</evidence>
<evidence type="ECO:0000313" key="2">
    <source>
        <dbReference type="Proteomes" id="UP000002852"/>
    </source>
</evidence>
<name>A0A3B5QE29_XIPMA</name>
<keyword evidence="2" id="KW-1185">Reference proteome</keyword>
<dbReference type="GeneTree" id="ENSGT01150000287402"/>
<dbReference type="Proteomes" id="UP000002852">
    <property type="component" value="Unassembled WGS sequence"/>
</dbReference>
<accession>A0A3B5QE29</accession>
<dbReference type="Ensembl" id="ENSXMAT00000028937.1">
    <property type="protein sequence ID" value="ENSXMAP00000029276.1"/>
    <property type="gene ID" value="ENSXMAG00000022557.1"/>
</dbReference>
<reference evidence="1" key="4">
    <citation type="submission" date="2025-09" db="UniProtKB">
        <authorList>
            <consortium name="Ensembl"/>
        </authorList>
    </citation>
    <scope>IDENTIFICATION</scope>
    <source>
        <strain evidence="1">JP 163 A</strain>
    </source>
</reference>
<dbReference type="OMA" id="GICTHRY"/>
<evidence type="ECO:0008006" key="3">
    <source>
        <dbReference type="Google" id="ProtNLM"/>
    </source>
</evidence>
<protein>
    <recommendedName>
        <fullName evidence="3">Ubiquitin-like domain-containing protein</fullName>
    </recommendedName>
</protein>
<reference evidence="2" key="1">
    <citation type="submission" date="2012-01" db="EMBL/GenBank/DDBJ databases">
        <authorList>
            <person name="Walter R."/>
            <person name="Schartl M."/>
            <person name="Warren W."/>
        </authorList>
    </citation>
    <scope>NUCLEOTIDE SEQUENCE [LARGE SCALE GENOMIC DNA]</scope>
    <source>
        <strain evidence="2">JP 163 A</strain>
    </source>
</reference>
<organism evidence="1 2">
    <name type="scientific">Xiphophorus maculatus</name>
    <name type="common">Southern platyfish</name>
    <name type="synonym">Platypoecilus maculatus</name>
    <dbReference type="NCBI Taxonomy" id="8083"/>
    <lineage>
        <taxon>Eukaryota</taxon>
        <taxon>Metazoa</taxon>
        <taxon>Chordata</taxon>
        <taxon>Craniata</taxon>
        <taxon>Vertebrata</taxon>
        <taxon>Euteleostomi</taxon>
        <taxon>Actinopterygii</taxon>
        <taxon>Neopterygii</taxon>
        <taxon>Teleostei</taxon>
        <taxon>Neoteleostei</taxon>
        <taxon>Acanthomorphata</taxon>
        <taxon>Ovalentaria</taxon>
        <taxon>Atherinomorphae</taxon>
        <taxon>Cyprinodontiformes</taxon>
        <taxon>Poeciliidae</taxon>
        <taxon>Poeciliinae</taxon>
        <taxon>Xiphophorus</taxon>
    </lineage>
</organism>